<dbReference type="InterPro" id="IPR009597">
    <property type="entry name" value="DUF1206"/>
</dbReference>
<feature type="domain" description="DUF1206" evidence="3">
    <location>
        <begin position="120"/>
        <end position="190"/>
    </location>
</feature>
<feature type="transmembrane region" description="Helical" evidence="2">
    <location>
        <begin position="212"/>
        <end position="233"/>
    </location>
</feature>
<evidence type="ECO:0000259" key="3">
    <source>
        <dbReference type="Pfam" id="PF06724"/>
    </source>
</evidence>
<accession>A0A7Z0D5U9</accession>
<comment type="caution">
    <text evidence="4">The sequence shown here is derived from an EMBL/GenBank/DDBJ whole genome shotgun (WGS) entry which is preliminary data.</text>
</comment>
<feature type="domain" description="DUF1206" evidence="3">
    <location>
        <begin position="210"/>
        <end position="277"/>
    </location>
</feature>
<feature type="transmembrane region" description="Helical" evidence="2">
    <location>
        <begin position="79"/>
        <end position="101"/>
    </location>
</feature>
<dbReference type="EMBL" id="JACBZS010000001">
    <property type="protein sequence ID" value="NYI69445.1"/>
    <property type="molecule type" value="Genomic_DNA"/>
</dbReference>
<gene>
    <name evidence="4" type="ORF">GGQ54_000005</name>
</gene>
<feature type="transmembrane region" description="Helical" evidence="2">
    <location>
        <begin position="35"/>
        <end position="59"/>
    </location>
</feature>
<feature type="domain" description="DUF1206" evidence="3">
    <location>
        <begin position="38"/>
        <end position="105"/>
    </location>
</feature>
<feature type="transmembrane region" description="Helical" evidence="2">
    <location>
        <begin position="253"/>
        <end position="276"/>
    </location>
</feature>
<keyword evidence="2" id="KW-0472">Membrane</keyword>
<feature type="transmembrane region" description="Helical" evidence="2">
    <location>
        <begin position="122"/>
        <end position="140"/>
    </location>
</feature>
<reference evidence="4 5" key="1">
    <citation type="submission" date="2020-07" db="EMBL/GenBank/DDBJ databases">
        <title>Sequencing the genomes of 1000 actinobacteria strains.</title>
        <authorList>
            <person name="Klenk H.-P."/>
        </authorList>
    </citation>
    <scope>NUCLEOTIDE SEQUENCE [LARGE SCALE GENOMIC DNA]</scope>
    <source>
        <strain evidence="4 5">DSM 103164</strain>
    </source>
</reference>
<dbReference type="Proteomes" id="UP000527616">
    <property type="component" value="Unassembled WGS sequence"/>
</dbReference>
<dbReference type="RefSeq" id="WP_179443524.1">
    <property type="nucleotide sequence ID" value="NZ_JACBZS010000001.1"/>
</dbReference>
<evidence type="ECO:0000313" key="4">
    <source>
        <dbReference type="EMBL" id="NYI69445.1"/>
    </source>
</evidence>
<evidence type="ECO:0000256" key="2">
    <source>
        <dbReference type="SAM" id="Phobius"/>
    </source>
</evidence>
<keyword evidence="2" id="KW-1133">Transmembrane helix</keyword>
<evidence type="ECO:0000256" key="1">
    <source>
        <dbReference type="SAM" id="MobiDB-lite"/>
    </source>
</evidence>
<dbReference type="AlphaFoldDB" id="A0A7Z0D5U9"/>
<dbReference type="Pfam" id="PF06724">
    <property type="entry name" value="DUF1206"/>
    <property type="match status" value="3"/>
</dbReference>
<feature type="transmembrane region" description="Helical" evidence="2">
    <location>
        <begin position="160"/>
        <end position="185"/>
    </location>
</feature>
<keyword evidence="5" id="KW-1185">Reference proteome</keyword>
<evidence type="ECO:0000313" key="5">
    <source>
        <dbReference type="Proteomes" id="UP000527616"/>
    </source>
</evidence>
<feature type="region of interest" description="Disordered" evidence="1">
    <location>
        <begin position="1"/>
        <end position="22"/>
    </location>
</feature>
<keyword evidence="2" id="KW-0812">Transmembrane</keyword>
<protein>
    <recommendedName>
        <fullName evidence="3">DUF1206 domain-containing protein</fullName>
    </recommendedName>
</protein>
<organism evidence="4 5">
    <name type="scientific">Naumannella cuiyingiana</name>
    <dbReference type="NCBI Taxonomy" id="1347891"/>
    <lineage>
        <taxon>Bacteria</taxon>
        <taxon>Bacillati</taxon>
        <taxon>Actinomycetota</taxon>
        <taxon>Actinomycetes</taxon>
        <taxon>Propionibacteriales</taxon>
        <taxon>Propionibacteriaceae</taxon>
        <taxon>Naumannella</taxon>
    </lineage>
</organism>
<sequence length="284" mass="29367">MGDVGDRAKRAGQQAADRGEQAGEAIQQSKPYQALVALGLVSYGIVHLLIAWIALQLAWGLGSGDASNTGALRQLAAQPFGNVLLIIVAVGLFALTLWQLLEAAIGHTHIETPKRYARRAGSVGKAIIYLLLGISAARAATGGAQSDSNASQESASAQLLALPFGQALVVLAGAVILGIGVAQIVKGVRRSFRDDLDGAVPQWALRLGTAGYVAKGVALGIVGALFAWAGISYDPGAAGGMDDALRTLLDQPFGPFLLSALALGLACFGVYCFVWARNARHEKA</sequence>
<proteinExistence type="predicted"/>
<name>A0A7Z0D5U9_9ACTN</name>